<dbReference type="HOGENOM" id="CLU_224880_0_0_1"/>
<dbReference type="EMBL" id="CP000595">
    <property type="protein sequence ID" value="ABP00041.1"/>
    <property type="molecule type" value="Genomic_DNA"/>
</dbReference>
<evidence type="ECO:0000256" key="1">
    <source>
        <dbReference type="SAM" id="MobiDB-lite"/>
    </source>
</evidence>
<feature type="transmembrane region" description="Helical" evidence="2">
    <location>
        <begin position="2581"/>
        <end position="2601"/>
    </location>
</feature>
<dbReference type="Gene3D" id="2.60.40.10">
    <property type="entry name" value="Immunoglobulins"/>
    <property type="match status" value="1"/>
</dbReference>
<feature type="signal peptide" evidence="3">
    <location>
        <begin position="1"/>
        <end position="34"/>
    </location>
</feature>
<dbReference type="KEGG" id="olu:OSTLU_27805"/>
<keyword evidence="7" id="KW-1185">Reference proteome</keyword>
<feature type="region of interest" description="Disordered" evidence="1">
    <location>
        <begin position="2710"/>
        <end position="2731"/>
    </location>
</feature>
<dbReference type="OMA" id="CHCISQT"/>
<accession>A4S8D0</accession>
<dbReference type="OrthoDB" id="422238at2759"/>
<evidence type="ECO:0000256" key="3">
    <source>
        <dbReference type="SAM" id="SignalP"/>
    </source>
</evidence>
<feature type="transmembrane region" description="Helical" evidence="2">
    <location>
        <begin position="2677"/>
        <end position="2696"/>
    </location>
</feature>
<evidence type="ECO:0000259" key="4">
    <source>
        <dbReference type="PROSITE" id="PS00022"/>
    </source>
</evidence>
<dbReference type="STRING" id="436017.A4S8D0"/>
<feature type="domain" description="EGF-like" evidence="4 5">
    <location>
        <begin position="59"/>
        <end position="70"/>
    </location>
</feature>
<proteinExistence type="predicted"/>
<feature type="chain" id="PRO_5002671924" description="EGF-like domain-containing protein" evidence="3">
    <location>
        <begin position="35"/>
        <end position="3100"/>
    </location>
</feature>
<dbReference type="PROSITE" id="PS00022">
    <property type="entry name" value="EGF_1"/>
    <property type="match status" value="1"/>
</dbReference>
<keyword evidence="3" id="KW-0732">Signal</keyword>
<dbReference type="Proteomes" id="UP000001568">
    <property type="component" value="Chromosome 15"/>
</dbReference>
<feature type="transmembrane region" description="Helical" evidence="2">
    <location>
        <begin position="2947"/>
        <end position="2965"/>
    </location>
</feature>
<evidence type="ECO:0000313" key="7">
    <source>
        <dbReference type="Proteomes" id="UP000001568"/>
    </source>
</evidence>
<reference evidence="6 7" key="1">
    <citation type="journal article" date="2007" name="Proc. Natl. Acad. Sci. U.S.A.">
        <title>The tiny eukaryote Ostreococcus provides genomic insights into the paradox of plankton speciation.</title>
        <authorList>
            <person name="Palenik B."/>
            <person name="Grimwood J."/>
            <person name="Aerts A."/>
            <person name="Rouze P."/>
            <person name="Salamov A."/>
            <person name="Putnam N."/>
            <person name="Dupont C."/>
            <person name="Jorgensen R."/>
            <person name="Derelle E."/>
            <person name="Rombauts S."/>
            <person name="Zhou K."/>
            <person name="Otillar R."/>
            <person name="Merchant S.S."/>
            <person name="Podell S."/>
            <person name="Gaasterland T."/>
            <person name="Napoli C."/>
            <person name="Gendler K."/>
            <person name="Manuell A."/>
            <person name="Tai V."/>
            <person name="Vallon O."/>
            <person name="Piganeau G."/>
            <person name="Jancek S."/>
            <person name="Heijde M."/>
            <person name="Jabbari K."/>
            <person name="Bowler C."/>
            <person name="Lohr M."/>
            <person name="Robbens S."/>
            <person name="Werner G."/>
            <person name="Dubchak I."/>
            <person name="Pazour G.J."/>
            <person name="Ren Q."/>
            <person name="Paulsen I."/>
            <person name="Delwiche C."/>
            <person name="Schmutz J."/>
            <person name="Rokhsar D."/>
            <person name="Van de Peer Y."/>
            <person name="Moreau H."/>
            <person name="Grigoriev I.V."/>
        </authorList>
    </citation>
    <scope>NUCLEOTIDE SEQUENCE [LARGE SCALE GENOMIC DNA]</scope>
    <source>
        <strain evidence="6 7">CCE9901</strain>
    </source>
</reference>
<dbReference type="InterPro" id="IPR013783">
    <property type="entry name" value="Ig-like_fold"/>
</dbReference>
<keyword evidence="2" id="KW-1133">Transmembrane helix</keyword>
<keyword evidence="2" id="KW-0472">Membrane</keyword>
<dbReference type="GeneID" id="5005684"/>
<dbReference type="InterPro" id="IPR000742">
    <property type="entry name" value="EGF"/>
</dbReference>
<organism evidence="6 7">
    <name type="scientific">Ostreococcus lucimarinus (strain CCE9901)</name>
    <dbReference type="NCBI Taxonomy" id="436017"/>
    <lineage>
        <taxon>Eukaryota</taxon>
        <taxon>Viridiplantae</taxon>
        <taxon>Chlorophyta</taxon>
        <taxon>Mamiellophyceae</taxon>
        <taxon>Mamiellales</taxon>
        <taxon>Bathycoccaceae</taxon>
        <taxon>Ostreococcus</taxon>
    </lineage>
</organism>
<feature type="transmembrane region" description="Helical" evidence="2">
    <location>
        <begin position="2887"/>
        <end position="2905"/>
    </location>
</feature>
<gene>
    <name evidence="6" type="ORF">OSTLU_27805</name>
</gene>
<dbReference type="PANTHER" id="PTHR11319">
    <property type="entry name" value="G PROTEIN-COUPLED RECEPTOR-RELATED"/>
    <property type="match status" value="1"/>
</dbReference>
<feature type="transmembrane region" description="Helical" evidence="2">
    <location>
        <begin position="2749"/>
        <end position="2767"/>
    </location>
</feature>
<feature type="transmembrane region" description="Helical" evidence="2">
    <location>
        <begin position="2806"/>
        <end position="2826"/>
    </location>
</feature>
<feature type="transmembrane region" description="Helical" evidence="2">
    <location>
        <begin position="2860"/>
        <end position="2880"/>
    </location>
</feature>
<sequence>MGGNGRTSSRRGFRALVTVALVVVIASLAHSCQGLTFNRCERGCSASAGQGRCGLDGVCACEAGWAGLACDVPTPSVVKESRLDGTAGYEYDTAGTAYDEKYVEDVMVDTRKNVIYVYAQDANGTRVIEVDPRYPETFTSNAVTARGWGQTNGPRRETTGAVPLSITPLPNFCGIGISSGCAAKHPRAYGHVDPQKSRGWYGVYAKMAADLSTALTGVVVPVNMWHQTTANQFRFSLFKYVGTTCSSDSSQWANCVLSSLTNGQASATFSKEQYILDAMGTDPANGMIVYKATHEDGLSRSVIGHVDGSLNDKGINFLAPGLLSTKCPTCSLAPDAMRLETSVAHTQTGVNYVIFAGSALLDDSDGKTFYPTLFKVNTNSGTRDGDGVEMYLDSTNVKVLEACEGQLDSKQGRFSTFTAITKHNGYGYVGTSGRDGDCPGCKNRAACIFMFDLNFAEGDSPLAVIALDAALGERDALSATVQTGATAGEKDFMYWAVGSRESGKSRIVKIEIGGTDTSSACISGCFKRVGTFEESHTIGGISAVPGERSVFAVSSAASTTYTKYSTVIVSGIEPTHISALTSGTPIKIHGSGFYSPTLASGMSHSISCRFGHTYDANNGFSKTSWSPATYVSATELSCMAPSASNSNSSTIGYSEVQISFDGLPTDSSDPTSIWTNSLWNSGQIYLRYHDPAVIISTKIGSDDAKVLLTGEDADLAPVLLRILGGPFLNSPDLKCKFNDNTTSVTSAVFVSSSEIKCPVCNVVNGRCANPVGSPLPWLTNGQPQDAQVAVALNGIDYVSGGILKLHGPPVGVKLLSGPDSHQARVAATDFSLGTFKVGLVDIDGTEINYDRGQGGTKGYTISASISGPSEVAITEATSSVQTSDGIATFTPQLSSIPTAGEYVITFTATDCTNDDGACSDDLGVLAHAYLSVTPGSSGGLKVTPGAATENSMISSATLFPTDVVVLDAARNVSIGHLTVDIVDIGGSMLQTLSLDDVTVQASLVTGTLNSNEDYRERSIGAQLTGTLNKTTNDGRVSFSDLRLVAMPPSGSRAVGSTDDITYSDATRGDFGEASKYIVQFTTTLNGVRYRAHSIMQMEIGEPSYLRINGTYSKRTVYAEAPKQSVGEIIIGAYDGGNNFVGAAEITPRTVTVHASAGITLDGTLQVKRDDSGVWRFSDLKVVGPVVGEFGLTFSSGDLTPVLQVVNVLAGDAGYELASSQSILSSVTADQSVGLGSFTVYVQDMLGNSMGTADRHSTTDAVAPNRTIQVTCETLKLSGTTAMFTNGNGQVSFTGLIANSPKVGTHTLNVIETGAEVSGELRVGKLQSTVLTVSVLIGAVSGFKVTSPKVLEFSPSFTESIQLSEATAYSAGHSVPLDDFVVVPVDGAGNESPTGTLPNGVTLTAMMNDTNVEIHPFILGANATTIARTSVLTVYTDTSLYPRTGSLVETTSSAGTATFSGLHLVKPQKGTYNLTFVSSDSSLRSASVDLEITAGRSNHLGLLPYCATVDGACQTNVNCTCHQYRAASDVAMYPVVVTILDGAFNPVDDLETKACETCPSRRVHLSPQNVTLCRRTGEGNACECAGLASTSSTLHGVSCTSVATFEANTESGGSYFDGLHIAKPYIGTYAVDIHSPGLLGAQYYFSVTLGNAAQLILDETQGSGTFKSKLETSIANASSPLVGRLYDGGGNFISASPTGAQIFVVCQTAELAAYPQGINPLIGGETFAISCGSTTTCATQGGTPGVVEFKNLVLLAPTAQQHDIVFYLNGKAVATYAVTVALGDPAKLVVANSPQGSYPATASTTLGPFEIAIADDAGNRFGSLNTHEYSIIASIVGQRHTFATSGRNGVIAAGTDSTLLRDTVINAPEIGDYVISFNCDNCTALGLSVAPATRTFTITIGTASALFISPVRLTYFFFFMQNINGGLIVQTFTSPASGAAIALQTAYSTAKKVKLSMIQIRVVDAGLNALNLNYEVSVKAERVVVSACNFETNVSYTPQTIVAGTAVFDDIVFYRPCTGTYSLTFSTAGLDSVSTQLTYSAGYPAALDTCTGNSFTRVDRGLCRDPAQYIAAQTLDLRDFVVQMTDPGGYHVGSMWDTEARNITVELFSFVPAEDQPRASVLPTLQAEWDGSLLAVNGGVGWCKDSLDSSPRTVVSSNPTTGAYTYRVVYTNPAPSYCREAGYSGIAPDTHYNVGLHIQNALAGTYRLRFASSCGSSRCPGALYPVLETDMLEFTVVPGAPTALAVVTAPPFINENDFALSPAPVIAAIDSVGNVCVDINTTLTVSVSPAVASISGTEAAMVNGLAKFDSITIIGERANAYELNFSASTLNVSIVPSTPTTVMNCSTVKPNSVLRSGVCECIPGFTADISGGTGYTEDIDTIYVETNITLYKTATSGSSRWLDALHPYGMCVPCKNGFYKVAHGDGACTSCPISMDTSRVDGRLRQTYQAQSGVQLLGALGHVSKSSCHCISQTSVPFESYYRQLPLDDYKCMACPKGAKCYGDELENVEALPGFSRFDRQTLKFRACPYPDACLGGVNSTCLDAGYTGAMCAACANGYAYHAIREAYPPKCYDCSAGAYRVLNFPIVVVNFLWILLLVWLIRVVNQRRSSQVVGMIKSFVTYLQMTALAKNLDLAWPDSMKAFLLIAEKLSLPDIRSASAKCAIGWKFYGNLLFHELLPLGLMIFLFIIFTVIKYVEELREATAQARVEATKKTKANDSAEDEETNAIDSGNTNKVNKHDVGLEEVRNIRAYDIVISWLVATLWLLYPTLVQYLAEFTQCTGTSGDSDRHFVSDYSVQCRGTAYSLYLFMVIVWAILYIVGIPYGLLQLARGEDIVGEHDSAMVQYRLGLLFKGINVKSAWWWEWVIFARKFILIFIVIVSRRSAVIGGYTVNCMLQLFFVFHIVAKPYAGEKYAKIETHGLLATMATFTGGLIFKQSGEQGGQGSTFVDLITALLFILHAWAWYDFARTLVRQFREEGEEGLIKRAIRDLEFEEAIVDEFDAKRDEEIIHQEKMAKESERIQLRSMTGQRLPFADDDLLETIKADSTITIRQQHGALSSQLQDLRERWKARTHRRGERLIALDERHLTAHSTNSRESPK</sequence>
<dbReference type="PROSITE" id="PS01186">
    <property type="entry name" value="EGF_2"/>
    <property type="match status" value="1"/>
</dbReference>
<name>A4S8D0_OSTLU</name>
<keyword evidence="2" id="KW-0812">Transmembrane</keyword>
<evidence type="ECO:0000259" key="5">
    <source>
        <dbReference type="PROSITE" id="PS01186"/>
    </source>
</evidence>
<protein>
    <recommendedName>
        <fullName evidence="4 5">EGF-like domain-containing protein</fullName>
    </recommendedName>
</protein>
<dbReference type="PANTHER" id="PTHR11319:SF35">
    <property type="entry name" value="OUTER MEMBRANE PROTEIN PMPC-RELATED"/>
    <property type="match status" value="1"/>
</dbReference>
<dbReference type="Gramene" id="ABP00041">
    <property type="protein sequence ID" value="ABP00041"/>
    <property type="gene ID" value="OSTLU_27805"/>
</dbReference>
<evidence type="ECO:0000313" key="6">
    <source>
        <dbReference type="EMBL" id="ABP00041.1"/>
    </source>
</evidence>
<dbReference type="RefSeq" id="XP_001421747.1">
    <property type="nucleotide sequence ID" value="XM_001421710.1"/>
</dbReference>
<evidence type="ECO:0000256" key="2">
    <source>
        <dbReference type="SAM" id="Phobius"/>
    </source>
</evidence>